<dbReference type="UniPathway" id="UPA00916">
    <property type="reaction ID" value="UER00889"/>
</dbReference>
<comment type="catalytic activity">
    <reaction evidence="9">
        <text>D-ribose + ATP = D-ribose 5-phosphate + ADP + H(+)</text>
        <dbReference type="Rhea" id="RHEA:13697"/>
        <dbReference type="ChEBI" id="CHEBI:15378"/>
        <dbReference type="ChEBI" id="CHEBI:30616"/>
        <dbReference type="ChEBI" id="CHEBI:47013"/>
        <dbReference type="ChEBI" id="CHEBI:78346"/>
        <dbReference type="ChEBI" id="CHEBI:456216"/>
        <dbReference type="EC" id="2.7.1.15"/>
    </reaction>
</comment>
<feature type="domain" description="Carbohydrate kinase PfkB" evidence="10">
    <location>
        <begin position="1"/>
        <end position="309"/>
    </location>
</feature>
<evidence type="ECO:0000313" key="11">
    <source>
        <dbReference type="EMBL" id="AUG28200.1"/>
    </source>
</evidence>
<dbReference type="PANTHER" id="PTHR10584">
    <property type="entry name" value="SUGAR KINASE"/>
    <property type="match status" value="1"/>
</dbReference>
<dbReference type="HAMAP" id="MF_01987">
    <property type="entry name" value="Ribokinase"/>
    <property type="match status" value="1"/>
</dbReference>
<dbReference type="InterPro" id="IPR011611">
    <property type="entry name" value="PfkB_dom"/>
</dbReference>
<evidence type="ECO:0000256" key="7">
    <source>
        <dbReference type="ARBA" id="ARBA00022958"/>
    </source>
</evidence>
<comment type="function">
    <text evidence="9">Catalyzes the phosphorylation of ribose at O-5 in a reaction requiring ATP and magnesium. The resulting D-ribose-5-phosphate can then be used either for sythesis of nucleotides, histidine, and tryptophan, or as a component of the pentose phosphate pathway.</text>
</comment>
<dbReference type="GO" id="GO:0005524">
    <property type="term" value="F:ATP binding"/>
    <property type="evidence" value="ECO:0007669"/>
    <property type="project" value="UniProtKB-UniRule"/>
</dbReference>
<dbReference type="Proteomes" id="UP000233276">
    <property type="component" value="Chromosome"/>
</dbReference>
<dbReference type="GO" id="GO:0019303">
    <property type="term" value="P:D-ribose catabolic process"/>
    <property type="evidence" value="ECO:0007669"/>
    <property type="project" value="UniProtKB-UniRule"/>
</dbReference>
<feature type="binding site" evidence="9">
    <location>
        <begin position="39"/>
        <end position="43"/>
    </location>
    <ligand>
        <name>substrate</name>
    </ligand>
</feature>
<keyword evidence="6 9" id="KW-0460">Magnesium</keyword>
<feature type="binding site" evidence="9">
    <location>
        <position position="296"/>
    </location>
    <ligand>
        <name>K(+)</name>
        <dbReference type="ChEBI" id="CHEBI:29103"/>
    </ligand>
</feature>
<keyword evidence="1 9" id="KW-0808">Transferase</keyword>
<evidence type="ECO:0000259" key="10">
    <source>
        <dbReference type="Pfam" id="PF00294"/>
    </source>
</evidence>
<comment type="similarity">
    <text evidence="9">Belongs to the carbohydrate kinase PfkB family. Ribokinase subfamily.</text>
</comment>
<dbReference type="InterPro" id="IPR002139">
    <property type="entry name" value="Ribo/fructo_kinase"/>
</dbReference>
<dbReference type="RefSeq" id="WP_101305274.1">
    <property type="nucleotide sequence ID" value="NZ_CP025299.1"/>
</dbReference>
<keyword evidence="8 9" id="KW-0119">Carbohydrate metabolism</keyword>
<dbReference type="PRINTS" id="PR00990">
    <property type="entry name" value="RIBOKINASE"/>
</dbReference>
<keyword evidence="4 9" id="KW-0418">Kinase</keyword>
<keyword evidence="3 9" id="KW-0547">Nucleotide-binding</keyword>
<dbReference type="Gene3D" id="3.40.1190.20">
    <property type="match status" value="1"/>
</dbReference>
<gene>
    <name evidence="9" type="primary">rbsK</name>
    <name evidence="11" type="ORF">CXR34_01155</name>
</gene>
<comment type="cofactor">
    <cofactor evidence="9">
        <name>Mg(2+)</name>
        <dbReference type="ChEBI" id="CHEBI:18420"/>
    </cofactor>
    <text evidence="9">Requires a divalent cation, most likely magnesium in vivo, as an electrophilic catalyst to aid phosphoryl group transfer. It is the chelate of the metal and the nucleotide that is the actual substrate.</text>
</comment>
<feature type="binding site" evidence="9">
    <location>
        <begin position="233"/>
        <end position="238"/>
    </location>
    <ligand>
        <name>ATP</name>
        <dbReference type="ChEBI" id="CHEBI:30616"/>
    </ligand>
</feature>
<feature type="binding site" evidence="9">
    <location>
        <position position="301"/>
    </location>
    <ligand>
        <name>K(+)</name>
        <dbReference type="ChEBI" id="CHEBI:29103"/>
    </ligand>
</feature>
<evidence type="ECO:0000256" key="4">
    <source>
        <dbReference type="ARBA" id="ARBA00022777"/>
    </source>
</evidence>
<dbReference type="Pfam" id="PF00294">
    <property type="entry name" value="PfkB"/>
    <property type="match status" value="1"/>
</dbReference>
<comment type="subunit">
    <text evidence="9">Homodimer.</text>
</comment>
<name>A0A2K9D3C0_9MICO</name>
<evidence type="ECO:0000256" key="1">
    <source>
        <dbReference type="ARBA" id="ARBA00022679"/>
    </source>
</evidence>
<evidence type="ECO:0000256" key="2">
    <source>
        <dbReference type="ARBA" id="ARBA00022723"/>
    </source>
</evidence>
<comment type="pathway">
    <text evidence="9">Carbohydrate metabolism; D-ribose degradation; D-ribose 5-phosphate from beta-D-ribopyranose: step 2/2.</text>
</comment>
<feature type="binding site" evidence="9">
    <location>
        <position position="260"/>
    </location>
    <ligand>
        <name>K(+)</name>
        <dbReference type="ChEBI" id="CHEBI:29103"/>
    </ligand>
</feature>
<feature type="binding site" evidence="9">
    <location>
        <position position="299"/>
    </location>
    <ligand>
        <name>K(+)</name>
        <dbReference type="ChEBI" id="CHEBI:29103"/>
    </ligand>
</feature>
<dbReference type="EMBL" id="CP025299">
    <property type="protein sequence ID" value="AUG28200.1"/>
    <property type="molecule type" value="Genomic_DNA"/>
</dbReference>
<dbReference type="GO" id="GO:0004747">
    <property type="term" value="F:ribokinase activity"/>
    <property type="evidence" value="ECO:0007669"/>
    <property type="project" value="UniProtKB-UniRule"/>
</dbReference>
<dbReference type="InterPro" id="IPR029056">
    <property type="entry name" value="Ribokinase-like"/>
</dbReference>
<feature type="binding site" evidence="9">
    <location>
        <begin position="11"/>
        <end position="13"/>
    </location>
    <ligand>
        <name>substrate</name>
    </ligand>
</feature>
<feature type="binding site" evidence="9">
    <location>
        <begin position="265"/>
        <end position="266"/>
    </location>
    <ligand>
        <name>ATP</name>
        <dbReference type="ChEBI" id="CHEBI:30616"/>
    </ligand>
</feature>
<dbReference type="CDD" id="cd01174">
    <property type="entry name" value="ribokinase"/>
    <property type="match status" value="1"/>
</dbReference>
<feature type="binding site" evidence="9">
    <location>
        <position position="262"/>
    </location>
    <ligand>
        <name>K(+)</name>
        <dbReference type="ChEBI" id="CHEBI:29103"/>
    </ligand>
</feature>
<dbReference type="EC" id="2.7.1.15" evidence="9"/>
<evidence type="ECO:0000256" key="9">
    <source>
        <dbReference type="HAMAP-Rule" id="MF_01987"/>
    </source>
</evidence>
<evidence type="ECO:0000256" key="5">
    <source>
        <dbReference type="ARBA" id="ARBA00022840"/>
    </source>
</evidence>
<protein>
    <recommendedName>
        <fullName evidence="9">Ribokinase</fullName>
        <shortName evidence="9">RK</shortName>
        <ecNumber evidence="9">2.7.1.15</ecNumber>
    </recommendedName>
</protein>
<feature type="binding site" evidence="9">
    <location>
        <position position="266"/>
    </location>
    <ligand>
        <name>substrate</name>
    </ligand>
</feature>
<dbReference type="AlphaFoldDB" id="A0A2K9D3C0"/>
<sequence>MSRIVVLGSANMDLVVRQPRLARPGETLAGTSFATGPGGKGLNQAIAAARAAGSADTVAFLGCVGDDAFGHRLVEALRAAGVDADGIRTVTAPAAAGSTGVAAISVTDDGENAIVVVPGANADDALTDADRRAIAGAAFLLVQLERPLTLVRAALELARTAGVRTVLTPAPAVPAAAELVPLADIVIPNDGEAAVLLRALDHEGAVGDGPEAAARALSARAAGGDGSGIAVVTRGAAGAIVARAGTLLAPVAARAVHAVDTTGAGDTFAGVLVAWLADGAELTDALAAASAAASLAVTRPGAAAGMPTRDEIVAVLRG</sequence>
<evidence type="ECO:0000256" key="6">
    <source>
        <dbReference type="ARBA" id="ARBA00022842"/>
    </source>
</evidence>
<reference evidence="11 12" key="1">
    <citation type="submission" date="2017-12" db="EMBL/GenBank/DDBJ databases">
        <title>Isolation and characterization of estrogens degradatiion strain Microbacterium hominis SJTG1.</title>
        <authorList>
            <person name="Xiong W."/>
            <person name="Yin C."/>
            <person name="Zheng D."/>
            <person name="Liang R."/>
        </authorList>
    </citation>
    <scope>NUCLEOTIDE SEQUENCE [LARGE SCALE GENOMIC DNA]</scope>
    <source>
        <strain evidence="11 12">SJTG1</strain>
    </source>
</reference>
<comment type="activity regulation">
    <text evidence="9">Activated by a monovalent cation that binds near, but not in, the active site. The most likely occupant of the site in vivo is potassium. Ion binding induces a conformational change that may alter substrate affinity.</text>
</comment>
<keyword evidence="2 9" id="KW-0479">Metal-binding</keyword>
<evidence type="ECO:0000313" key="12">
    <source>
        <dbReference type="Proteomes" id="UP000233276"/>
    </source>
</evidence>
<keyword evidence="5 9" id="KW-0067">ATP-binding</keyword>
<dbReference type="PANTHER" id="PTHR10584:SF166">
    <property type="entry name" value="RIBOKINASE"/>
    <property type="match status" value="1"/>
</dbReference>
<evidence type="ECO:0000256" key="8">
    <source>
        <dbReference type="ARBA" id="ARBA00023277"/>
    </source>
</evidence>
<dbReference type="GO" id="GO:0005829">
    <property type="term" value="C:cytosol"/>
    <property type="evidence" value="ECO:0007669"/>
    <property type="project" value="TreeGrafter"/>
</dbReference>
<comment type="subcellular location">
    <subcellularLocation>
        <location evidence="9">Cytoplasm</location>
    </subcellularLocation>
</comment>
<evidence type="ECO:0000256" key="3">
    <source>
        <dbReference type="ARBA" id="ARBA00022741"/>
    </source>
</evidence>
<keyword evidence="7 9" id="KW-0630">Potassium</keyword>
<feature type="active site" description="Proton acceptor" evidence="9">
    <location>
        <position position="266"/>
    </location>
</feature>
<feature type="binding site" evidence="9">
    <location>
        <position position="189"/>
    </location>
    <ligand>
        <name>ATP</name>
        <dbReference type="ChEBI" id="CHEBI:30616"/>
    </ligand>
</feature>
<comment type="caution">
    <text evidence="9">Lacks conserved residue(s) required for the propagation of feature annotation.</text>
</comment>
<dbReference type="InterPro" id="IPR011877">
    <property type="entry name" value="Ribokinase"/>
</dbReference>
<proteinExistence type="inferred from homology"/>
<feature type="binding site" evidence="9">
    <location>
        <position position="145"/>
    </location>
    <ligand>
        <name>substrate</name>
    </ligand>
</feature>
<organism evidence="11 12">
    <name type="scientific">Microbacterium hominis</name>
    <dbReference type="NCBI Taxonomy" id="162426"/>
    <lineage>
        <taxon>Bacteria</taxon>
        <taxon>Bacillati</taxon>
        <taxon>Actinomycetota</taxon>
        <taxon>Actinomycetes</taxon>
        <taxon>Micrococcales</taxon>
        <taxon>Microbacteriaceae</taxon>
        <taxon>Microbacterium</taxon>
    </lineage>
</organism>
<accession>A0A2K9D3C0</accession>
<dbReference type="SUPFAM" id="SSF53613">
    <property type="entry name" value="Ribokinase-like"/>
    <property type="match status" value="1"/>
</dbReference>
<dbReference type="KEGG" id="mhos:CXR34_01155"/>
<keyword evidence="9" id="KW-0963">Cytoplasm</keyword>
<dbReference type="GO" id="GO:0046872">
    <property type="term" value="F:metal ion binding"/>
    <property type="evidence" value="ECO:0007669"/>
    <property type="project" value="UniProtKB-KW"/>
</dbReference>